<feature type="compositionally biased region" description="Basic residues" evidence="1">
    <location>
        <begin position="1"/>
        <end position="12"/>
    </location>
</feature>
<comment type="caution">
    <text evidence="2">The sequence shown here is derived from an EMBL/GenBank/DDBJ whole genome shotgun (WGS) entry which is preliminary data.</text>
</comment>
<evidence type="ECO:0000313" key="2">
    <source>
        <dbReference type="EMBL" id="PNP75961.1"/>
    </source>
</evidence>
<dbReference type="EMBL" id="MTQA01000164">
    <property type="protein sequence ID" value="PNP75961.1"/>
    <property type="molecule type" value="Genomic_DNA"/>
</dbReference>
<dbReference type="OrthoDB" id="3910358at2759"/>
<evidence type="ECO:0000313" key="3">
    <source>
        <dbReference type="Proteomes" id="UP000236664"/>
    </source>
</evidence>
<keyword evidence="3" id="KW-1185">Reference proteome</keyword>
<feature type="compositionally biased region" description="Polar residues" evidence="1">
    <location>
        <begin position="172"/>
        <end position="181"/>
    </location>
</feature>
<organism evidence="2 3">
    <name type="scientific">Gibberella nygamai</name>
    <name type="common">Bean root rot disease fungus</name>
    <name type="synonym">Fusarium nygamai</name>
    <dbReference type="NCBI Taxonomy" id="42673"/>
    <lineage>
        <taxon>Eukaryota</taxon>
        <taxon>Fungi</taxon>
        <taxon>Dikarya</taxon>
        <taxon>Ascomycota</taxon>
        <taxon>Pezizomycotina</taxon>
        <taxon>Sordariomycetes</taxon>
        <taxon>Hypocreomycetidae</taxon>
        <taxon>Hypocreales</taxon>
        <taxon>Nectriaceae</taxon>
        <taxon>Fusarium</taxon>
        <taxon>Fusarium fujikuroi species complex</taxon>
    </lineage>
</organism>
<sequence>MLRRFLHPKQSAKGREQTMSRHGPVPVAAFESGPIPIWSEAFLVVDCPYLHLIEPGWPPLTKLIQSPSDSSLFNFAVENIALCPKCGSPIHTVRRLPLSLDSRIGQLAPPELPHPHIPELPAEVSAGVQAGIHFTLPPSRSSPGAKTTRLSPGSFDLRSESAPPIPPHASRQVLTPQTESSPPIPVDPTIANYAPYHVRRPANDVPLSSDHDFNRSAVQVSSRSHRRSFLTRFKKPKPDTASSIVSMGNSGDIRYLSFCFSSDGVSILLWEKNSLVIARLNAQGDSGRLIDLIPILSQEEGGQATPGSTLFVAEGCGMIAAVVSQGAMGKLLVVLDHSGLAQKSAVLPLQDMTPLCLAISRCNSFVAVGLAAHVLLVRLAEHKMDFDWAVTISLRGPSSFDGMTVASETCNFTADGRYLIVATQMRDKHQSSEDGTIHTAIWTCEREAKGPFWLPRCKMPSVSLPSPCPEE</sequence>
<name>A0A2K0W117_GIBNY</name>
<feature type="compositionally biased region" description="Polar residues" evidence="1">
    <location>
        <begin position="138"/>
        <end position="151"/>
    </location>
</feature>
<dbReference type="AlphaFoldDB" id="A0A2K0W117"/>
<gene>
    <name evidence="2" type="ORF">FNYG_10821</name>
</gene>
<reference evidence="2 3" key="1">
    <citation type="submission" date="2017-06" db="EMBL/GenBank/DDBJ databases">
        <title>Genome of Fusarium nygamai isolate CS10214.</title>
        <authorList>
            <person name="Gardiner D.M."/>
            <person name="Obanor F."/>
            <person name="Kazan K."/>
        </authorList>
    </citation>
    <scope>NUCLEOTIDE SEQUENCE [LARGE SCALE GENOMIC DNA]</scope>
    <source>
        <strain evidence="2 3">CS10214</strain>
    </source>
</reference>
<proteinExistence type="predicted"/>
<accession>A0A2K0W117</accession>
<protein>
    <submittedName>
        <fullName evidence="2">Uncharacterized protein</fullName>
    </submittedName>
</protein>
<feature type="region of interest" description="Disordered" evidence="1">
    <location>
        <begin position="135"/>
        <end position="187"/>
    </location>
</feature>
<dbReference type="Proteomes" id="UP000236664">
    <property type="component" value="Unassembled WGS sequence"/>
</dbReference>
<evidence type="ECO:0000256" key="1">
    <source>
        <dbReference type="SAM" id="MobiDB-lite"/>
    </source>
</evidence>
<feature type="region of interest" description="Disordered" evidence="1">
    <location>
        <begin position="1"/>
        <end position="22"/>
    </location>
</feature>